<dbReference type="PROSITE" id="PS50110">
    <property type="entry name" value="RESPONSE_REGULATORY"/>
    <property type="match status" value="1"/>
</dbReference>
<reference evidence="7 8" key="1">
    <citation type="submission" date="2021-02" db="EMBL/GenBank/DDBJ databases">
        <title>A novel species of genus Amphritea isolated from a fishpond in China.</title>
        <authorList>
            <person name="Lu H."/>
        </authorList>
    </citation>
    <scope>NUCLEOTIDE SEQUENCE [LARGE SCALE GENOMIC DNA]</scope>
    <source>
        <strain evidence="7 8">RP18W</strain>
    </source>
</reference>
<dbReference type="PROSITE" id="PS50883">
    <property type="entry name" value="EAL"/>
    <property type="match status" value="1"/>
</dbReference>
<feature type="domain" description="PAC" evidence="4">
    <location>
        <begin position="335"/>
        <end position="387"/>
    </location>
</feature>
<dbReference type="InterPro" id="IPR000700">
    <property type="entry name" value="PAS-assoc_C"/>
</dbReference>
<comment type="caution">
    <text evidence="7">The sequence shown here is derived from an EMBL/GenBank/DDBJ whole genome shotgun (WGS) entry which is preliminary data.</text>
</comment>
<dbReference type="EMBL" id="JAFFZP010000005">
    <property type="protein sequence ID" value="MBN0986767.1"/>
    <property type="molecule type" value="Genomic_DNA"/>
</dbReference>
<dbReference type="SMART" id="SM00448">
    <property type="entry name" value="REC"/>
    <property type="match status" value="1"/>
</dbReference>
<dbReference type="InterPro" id="IPR043128">
    <property type="entry name" value="Rev_trsase/Diguanyl_cyclase"/>
</dbReference>
<feature type="modified residue" description="4-aspartylphosphate" evidence="1">
    <location>
        <position position="58"/>
    </location>
</feature>
<dbReference type="InterPro" id="IPR013767">
    <property type="entry name" value="PAS_fold"/>
</dbReference>
<dbReference type="Pfam" id="PF08448">
    <property type="entry name" value="PAS_4"/>
    <property type="match status" value="1"/>
</dbReference>
<protein>
    <submittedName>
        <fullName evidence="7">EAL domain-containing protein</fullName>
    </submittedName>
</protein>
<dbReference type="SMART" id="SM00267">
    <property type="entry name" value="GGDEF"/>
    <property type="match status" value="1"/>
</dbReference>
<evidence type="ECO:0000259" key="2">
    <source>
        <dbReference type="PROSITE" id="PS50110"/>
    </source>
</evidence>
<dbReference type="Gene3D" id="3.20.20.450">
    <property type="entry name" value="EAL domain"/>
    <property type="match status" value="1"/>
</dbReference>
<dbReference type="NCBIfam" id="TIGR00229">
    <property type="entry name" value="sensory_box"/>
    <property type="match status" value="2"/>
</dbReference>
<dbReference type="PROSITE" id="PS50887">
    <property type="entry name" value="GGDEF"/>
    <property type="match status" value="1"/>
</dbReference>
<dbReference type="Gene3D" id="3.30.450.20">
    <property type="entry name" value="PAS domain"/>
    <property type="match status" value="2"/>
</dbReference>
<dbReference type="CDD" id="cd01948">
    <property type="entry name" value="EAL"/>
    <property type="match status" value="1"/>
</dbReference>
<dbReference type="PANTHER" id="PTHR44757:SF2">
    <property type="entry name" value="BIOFILM ARCHITECTURE MAINTENANCE PROTEIN MBAA"/>
    <property type="match status" value="1"/>
</dbReference>
<feature type="domain" description="Response regulatory" evidence="2">
    <location>
        <begin position="10"/>
        <end position="125"/>
    </location>
</feature>
<dbReference type="Pfam" id="PF00990">
    <property type="entry name" value="GGDEF"/>
    <property type="match status" value="1"/>
</dbReference>
<proteinExistence type="predicted"/>
<dbReference type="Gene3D" id="3.40.50.2300">
    <property type="match status" value="1"/>
</dbReference>
<feature type="domain" description="GGDEF" evidence="6">
    <location>
        <begin position="419"/>
        <end position="552"/>
    </location>
</feature>
<dbReference type="PROSITE" id="PS50112">
    <property type="entry name" value="PAS"/>
    <property type="match status" value="1"/>
</dbReference>
<dbReference type="Proteomes" id="UP000760472">
    <property type="component" value="Unassembled WGS sequence"/>
</dbReference>
<dbReference type="Gene3D" id="3.30.70.270">
    <property type="match status" value="1"/>
</dbReference>
<dbReference type="InterPro" id="IPR001789">
    <property type="entry name" value="Sig_transdc_resp-reg_receiver"/>
</dbReference>
<feature type="domain" description="PAS" evidence="3">
    <location>
        <begin position="257"/>
        <end position="295"/>
    </location>
</feature>
<evidence type="ECO:0000259" key="6">
    <source>
        <dbReference type="PROSITE" id="PS50887"/>
    </source>
</evidence>
<dbReference type="Pfam" id="PF00072">
    <property type="entry name" value="Response_reg"/>
    <property type="match status" value="1"/>
</dbReference>
<dbReference type="SMART" id="SM00052">
    <property type="entry name" value="EAL"/>
    <property type="match status" value="1"/>
</dbReference>
<dbReference type="CDD" id="cd01949">
    <property type="entry name" value="GGDEF"/>
    <property type="match status" value="1"/>
</dbReference>
<dbReference type="InterPro" id="IPR000160">
    <property type="entry name" value="GGDEF_dom"/>
</dbReference>
<sequence>MRMDTQAPLTVLLVDDDEATRLLLADAVSGMAEIIEADCGETALRQARSYRPDLILLDISMPDLSGIEVCEILKADPEFEHPVVIFITANESEVIETQALGAGGVDYLTKPINVKNCRLKVKNHLQQSAQVKQVKLEHQALTSMISSLPVQVTYWTRDWVNKYSNDPEGAWFGHSAMEMAGRSIDDLLPPRLARLLRRFATQKAGSAPQISYLHNGSERHLQVNFVNTTPVTGIQGYLLTLIDITSLKRTERELRLQNENYNVTLNVIGDGVISINTDGRVTYMNPIAERLTGISSVAAYGLPIEEVFVLHNGLTGDRIDSPELLALENLCVNYLSSNSQLAGHDGNVYPIEGSAATVTDTDGRITGAVIVFRDLSDTVAISDKMDYLAYHDQLTGLPNRVQLQQRLEDAIAFAQASGLKTALILIDLDNFKYINDSLGYTQGNSLIKQVADRLKKLNESRATLSRIGGDEFAMVIPYIDDISQVERMAVNIHKQMETPFKLTEGECGLSVSMGISIAAEDTTDEEDLMRLADVAMYRAKYEGRGRHCFFSNQLEEALLSRHAIEQLIRTTVKNQSFEVHYQAKFSLWEYRIVGVEALVRMRDSSGRLIPPCEFIPVAEELNLIEQLGEQVLKTACSDADKWLPDHPEVPVAVNVSASQLKRTDFVDRVMAILGQSSLPPEMLELEVTESALMQNIETAQQIIEALHNQGIVIALDDFGTGYSSLTYLQRFNIDVLKIDQSFIQRMGDNNDSLAIVKNVISLGKSLNLRVCPEGIETQDQLKELIRLGCEMGQGYLFCRPIPIDEFIRFMDDVKNYSESAGNLYFI</sequence>
<dbReference type="RefSeq" id="WP_205213083.1">
    <property type="nucleotide sequence ID" value="NZ_JAFFZP010000005.1"/>
</dbReference>
<dbReference type="InterPro" id="IPR029787">
    <property type="entry name" value="Nucleotide_cyclase"/>
</dbReference>
<evidence type="ECO:0000313" key="7">
    <source>
        <dbReference type="EMBL" id="MBN0986767.1"/>
    </source>
</evidence>
<accession>A0ABS2W5U9</accession>
<dbReference type="SUPFAM" id="SSF141868">
    <property type="entry name" value="EAL domain-like"/>
    <property type="match status" value="1"/>
</dbReference>
<name>A0ABS2W5U9_9GAMM</name>
<dbReference type="InterPro" id="IPR052155">
    <property type="entry name" value="Biofilm_reg_signaling"/>
</dbReference>
<evidence type="ECO:0000256" key="1">
    <source>
        <dbReference type="PROSITE-ProRule" id="PRU00169"/>
    </source>
</evidence>
<gene>
    <name evidence="7" type="ORF">JW498_05290</name>
</gene>
<dbReference type="NCBIfam" id="TIGR00254">
    <property type="entry name" value="GGDEF"/>
    <property type="match status" value="1"/>
</dbReference>
<dbReference type="InterPro" id="IPR035965">
    <property type="entry name" value="PAS-like_dom_sf"/>
</dbReference>
<dbReference type="InterPro" id="IPR035919">
    <property type="entry name" value="EAL_sf"/>
</dbReference>
<dbReference type="InterPro" id="IPR001633">
    <property type="entry name" value="EAL_dom"/>
</dbReference>
<dbReference type="InterPro" id="IPR000014">
    <property type="entry name" value="PAS"/>
</dbReference>
<dbReference type="SUPFAM" id="SSF52172">
    <property type="entry name" value="CheY-like"/>
    <property type="match status" value="1"/>
</dbReference>
<dbReference type="CDD" id="cd00130">
    <property type="entry name" value="PAS"/>
    <property type="match status" value="1"/>
</dbReference>
<dbReference type="SUPFAM" id="SSF55785">
    <property type="entry name" value="PYP-like sensor domain (PAS domain)"/>
    <property type="match status" value="2"/>
</dbReference>
<dbReference type="PANTHER" id="PTHR44757">
    <property type="entry name" value="DIGUANYLATE CYCLASE DGCP"/>
    <property type="match status" value="1"/>
</dbReference>
<keyword evidence="1" id="KW-0597">Phosphoprotein</keyword>
<dbReference type="Pfam" id="PF00563">
    <property type="entry name" value="EAL"/>
    <property type="match status" value="1"/>
</dbReference>
<evidence type="ECO:0000259" key="4">
    <source>
        <dbReference type="PROSITE" id="PS50113"/>
    </source>
</evidence>
<dbReference type="Pfam" id="PF00989">
    <property type="entry name" value="PAS"/>
    <property type="match status" value="1"/>
</dbReference>
<evidence type="ECO:0000313" key="8">
    <source>
        <dbReference type="Proteomes" id="UP000760472"/>
    </source>
</evidence>
<organism evidence="7 8">
    <name type="scientific">Amphritea pacifica</name>
    <dbReference type="NCBI Taxonomy" id="2811233"/>
    <lineage>
        <taxon>Bacteria</taxon>
        <taxon>Pseudomonadati</taxon>
        <taxon>Pseudomonadota</taxon>
        <taxon>Gammaproteobacteria</taxon>
        <taxon>Oceanospirillales</taxon>
        <taxon>Oceanospirillaceae</taxon>
        <taxon>Amphritea</taxon>
    </lineage>
</organism>
<keyword evidence="8" id="KW-1185">Reference proteome</keyword>
<dbReference type="InterPro" id="IPR013656">
    <property type="entry name" value="PAS_4"/>
</dbReference>
<dbReference type="InterPro" id="IPR011006">
    <property type="entry name" value="CheY-like_superfamily"/>
</dbReference>
<evidence type="ECO:0000259" key="3">
    <source>
        <dbReference type="PROSITE" id="PS50112"/>
    </source>
</evidence>
<evidence type="ECO:0000259" key="5">
    <source>
        <dbReference type="PROSITE" id="PS50883"/>
    </source>
</evidence>
<feature type="domain" description="EAL" evidence="5">
    <location>
        <begin position="561"/>
        <end position="814"/>
    </location>
</feature>
<dbReference type="SMART" id="SM00091">
    <property type="entry name" value="PAS"/>
    <property type="match status" value="2"/>
</dbReference>
<dbReference type="SUPFAM" id="SSF55073">
    <property type="entry name" value="Nucleotide cyclase"/>
    <property type="match status" value="1"/>
</dbReference>
<dbReference type="PROSITE" id="PS50113">
    <property type="entry name" value="PAC"/>
    <property type="match status" value="1"/>
</dbReference>